<sequence length="146" mass="15820">MNGKRSLITDQRGAVAFEMPLITFFLITVLLVPLADLGIAFYQYASAWDALRAFGQSIQYSPPPDVTNTSSWATAALAKADGRYPIPSIQVMCGTAVCASGNTVSPMYYSYSTTITLTPMVLRSALCTSGNTNSCAFTLNYTERFQ</sequence>
<comment type="caution">
    <text evidence="2">The sequence shown here is derived from an EMBL/GenBank/DDBJ whole genome shotgun (WGS) entry which is preliminary data.</text>
</comment>
<dbReference type="Proteomes" id="UP000468531">
    <property type="component" value="Unassembled WGS sequence"/>
</dbReference>
<dbReference type="AlphaFoldDB" id="A0A6P1BQQ3"/>
<evidence type="ECO:0000256" key="1">
    <source>
        <dbReference type="SAM" id="Phobius"/>
    </source>
</evidence>
<accession>A0A6P1BQQ3</accession>
<evidence type="ECO:0000313" key="2">
    <source>
        <dbReference type="EMBL" id="NEV00848.1"/>
    </source>
</evidence>
<gene>
    <name evidence="2" type="ORF">FNJ47_34900</name>
</gene>
<organism evidence="2 3">
    <name type="scientific">Bradyrhizobium uaiense</name>
    <dbReference type="NCBI Taxonomy" id="2594946"/>
    <lineage>
        <taxon>Bacteria</taxon>
        <taxon>Pseudomonadati</taxon>
        <taxon>Pseudomonadota</taxon>
        <taxon>Alphaproteobacteria</taxon>
        <taxon>Hyphomicrobiales</taxon>
        <taxon>Nitrobacteraceae</taxon>
        <taxon>Bradyrhizobium</taxon>
    </lineage>
</organism>
<name>A0A6P1BQQ3_9BRAD</name>
<keyword evidence="1" id="KW-0812">Transmembrane</keyword>
<evidence type="ECO:0008006" key="4">
    <source>
        <dbReference type="Google" id="ProtNLM"/>
    </source>
</evidence>
<reference evidence="2 3" key="1">
    <citation type="journal article" date="2020" name="Arch. Microbiol.">
        <title>Bradyrhizobium uaiense sp. nov., a new highly efficient cowpea symbiont.</title>
        <authorList>
            <person name="Cabral Michel D."/>
            <person name="Azarias Guimaraes A."/>
            <person name="Martins da Costa E."/>
            <person name="Soares de Carvalho T."/>
            <person name="Balsanelli E."/>
            <person name="Willems A."/>
            <person name="Maltempi de Souza E."/>
            <person name="de Souza Moreira F.M."/>
        </authorList>
    </citation>
    <scope>NUCLEOTIDE SEQUENCE [LARGE SCALE GENOMIC DNA]</scope>
    <source>
        <strain evidence="2 3">UFLA 03-164</strain>
    </source>
</reference>
<dbReference type="EMBL" id="VKHP01000201">
    <property type="protein sequence ID" value="NEV00848.1"/>
    <property type="molecule type" value="Genomic_DNA"/>
</dbReference>
<keyword evidence="3" id="KW-1185">Reference proteome</keyword>
<keyword evidence="1" id="KW-0472">Membrane</keyword>
<protein>
    <recommendedName>
        <fullName evidence="4">Pilus assembly protein</fullName>
    </recommendedName>
</protein>
<keyword evidence="1" id="KW-1133">Transmembrane helix</keyword>
<feature type="transmembrane region" description="Helical" evidence="1">
    <location>
        <begin position="21"/>
        <end position="42"/>
    </location>
</feature>
<proteinExistence type="predicted"/>
<evidence type="ECO:0000313" key="3">
    <source>
        <dbReference type="Proteomes" id="UP000468531"/>
    </source>
</evidence>